<evidence type="ECO:0000313" key="1">
    <source>
        <dbReference type="EMBL" id="KAJ1675809.1"/>
    </source>
</evidence>
<evidence type="ECO:0000313" key="2">
    <source>
        <dbReference type="Proteomes" id="UP001145114"/>
    </source>
</evidence>
<protein>
    <submittedName>
        <fullName evidence="1">Uncharacterized protein</fullName>
    </submittedName>
</protein>
<gene>
    <name evidence="1" type="ORF">EV182_000532</name>
</gene>
<name>A0ACC1HGW5_9FUNG</name>
<feature type="non-terminal residue" evidence="1">
    <location>
        <position position="1"/>
    </location>
</feature>
<comment type="caution">
    <text evidence="1">The sequence shown here is derived from an EMBL/GenBank/DDBJ whole genome shotgun (WGS) entry which is preliminary data.</text>
</comment>
<sequence length="372" mass="42083">YRVDTNQQYSAEILSILLQSENKLHRPLVDTKPKYIPKDTDTLSGVDVLLQCLAWYRRKDPQDSQEEEYMESLFGSLCSLLCGKVPKRAFVEAEGVELIVRMIRERRLARPRAFKVLSYALTPIELVADDPSDDGGGGESGSIEAEISERFINGQGLDPLFAAFMKKGARELSKWFKGYSESEEEEHVVSCLSLLFQFTDPGTPLRWRILSKFVDLDSANAKEGTTKAARPSKGRARLDRLLELHAQLKDRVDTVDEQIELLPEEVQPWLDSEERYFERLNAGLSTLQMVDVCIANILLEDREAEEHIRRVLTRRGQPMDTVRSILRDFVMTLLAESEQPRASDGSDSEAGARIPASARRRIDNLQLAIAAL</sequence>
<accession>A0ACC1HGW5</accession>
<proteinExistence type="predicted"/>
<reference evidence="1" key="1">
    <citation type="submission" date="2022-06" db="EMBL/GenBank/DDBJ databases">
        <title>Phylogenomic reconstructions and comparative analyses of Kickxellomycotina fungi.</title>
        <authorList>
            <person name="Reynolds N.K."/>
            <person name="Stajich J.E."/>
            <person name="Barry K."/>
            <person name="Grigoriev I.V."/>
            <person name="Crous P."/>
            <person name="Smith M.E."/>
        </authorList>
    </citation>
    <scope>NUCLEOTIDE SEQUENCE</scope>
    <source>
        <strain evidence="1">RSA 2271</strain>
    </source>
</reference>
<dbReference type="EMBL" id="JAMZIH010005168">
    <property type="protein sequence ID" value="KAJ1675809.1"/>
    <property type="molecule type" value="Genomic_DNA"/>
</dbReference>
<organism evidence="1 2">
    <name type="scientific">Spiromyces aspiralis</name>
    <dbReference type="NCBI Taxonomy" id="68401"/>
    <lineage>
        <taxon>Eukaryota</taxon>
        <taxon>Fungi</taxon>
        <taxon>Fungi incertae sedis</taxon>
        <taxon>Zoopagomycota</taxon>
        <taxon>Kickxellomycotina</taxon>
        <taxon>Kickxellomycetes</taxon>
        <taxon>Kickxellales</taxon>
        <taxon>Kickxellaceae</taxon>
        <taxon>Spiromyces</taxon>
    </lineage>
</organism>
<dbReference type="Proteomes" id="UP001145114">
    <property type="component" value="Unassembled WGS sequence"/>
</dbReference>
<keyword evidence="2" id="KW-1185">Reference proteome</keyword>